<comment type="caution">
    <text evidence="2">The sequence shown here is derived from an EMBL/GenBank/DDBJ whole genome shotgun (WGS) entry which is preliminary data.</text>
</comment>
<keyword evidence="1" id="KW-1133">Transmembrane helix</keyword>
<proteinExistence type="predicted"/>
<dbReference type="EMBL" id="JXTB01000011">
    <property type="protein sequence ID" value="PON77957.1"/>
    <property type="molecule type" value="Genomic_DNA"/>
</dbReference>
<name>A0A2P5DXE0_PARAD</name>
<sequence length="111" mass="12358">TKVCECDELIYQHVMQLFEQNKKHSCSSKLWSLASFSEFGIALASFAVQQGLASHLSVLSGGVFFFSHVLAVISFGVCTQQFCLVTFPLTNWYVVVFQVFLALFGCNSVVF</sequence>
<evidence type="ECO:0000256" key="1">
    <source>
        <dbReference type="SAM" id="Phobius"/>
    </source>
</evidence>
<reference evidence="3" key="1">
    <citation type="submission" date="2016-06" db="EMBL/GenBank/DDBJ databases">
        <title>Parallel loss of symbiosis genes in relatives of nitrogen-fixing non-legume Parasponia.</title>
        <authorList>
            <person name="Van Velzen R."/>
            <person name="Holmer R."/>
            <person name="Bu F."/>
            <person name="Rutten L."/>
            <person name="Van Zeijl A."/>
            <person name="Liu W."/>
            <person name="Santuari L."/>
            <person name="Cao Q."/>
            <person name="Sharma T."/>
            <person name="Shen D."/>
            <person name="Roswanjaya Y."/>
            <person name="Wardhani T."/>
            <person name="Kalhor M.S."/>
            <person name="Jansen J."/>
            <person name="Van den Hoogen J."/>
            <person name="Gungor B."/>
            <person name="Hartog M."/>
            <person name="Hontelez J."/>
            <person name="Verver J."/>
            <person name="Yang W.-C."/>
            <person name="Schijlen E."/>
            <person name="Repin R."/>
            <person name="Schilthuizen M."/>
            <person name="Schranz E."/>
            <person name="Heidstra R."/>
            <person name="Miyata K."/>
            <person name="Fedorova E."/>
            <person name="Kohlen W."/>
            <person name="Bisseling T."/>
            <person name="Smit S."/>
            <person name="Geurts R."/>
        </authorList>
    </citation>
    <scope>NUCLEOTIDE SEQUENCE [LARGE SCALE GENOMIC DNA]</scope>
    <source>
        <strain evidence="3">cv. WU1-14</strain>
    </source>
</reference>
<dbReference type="AlphaFoldDB" id="A0A2P5DXE0"/>
<keyword evidence="1" id="KW-0472">Membrane</keyword>
<evidence type="ECO:0000313" key="3">
    <source>
        <dbReference type="Proteomes" id="UP000237105"/>
    </source>
</evidence>
<accession>A0A2P5DXE0</accession>
<feature type="transmembrane region" description="Helical" evidence="1">
    <location>
        <begin position="30"/>
        <end position="52"/>
    </location>
</feature>
<gene>
    <name evidence="2" type="ORF">PanWU01x14_023110</name>
</gene>
<evidence type="ECO:0000313" key="2">
    <source>
        <dbReference type="EMBL" id="PON77957.1"/>
    </source>
</evidence>
<feature type="non-terminal residue" evidence="2">
    <location>
        <position position="1"/>
    </location>
</feature>
<organism evidence="2 3">
    <name type="scientific">Parasponia andersonii</name>
    <name type="common">Sponia andersonii</name>
    <dbReference type="NCBI Taxonomy" id="3476"/>
    <lineage>
        <taxon>Eukaryota</taxon>
        <taxon>Viridiplantae</taxon>
        <taxon>Streptophyta</taxon>
        <taxon>Embryophyta</taxon>
        <taxon>Tracheophyta</taxon>
        <taxon>Spermatophyta</taxon>
        <taxon>Magnoliopsida</taxon>
        <taxon>eudicotyledons</taxon>
        <taxon>Gunneridae</taxon>
        <taxon>Pentapetalae</taxon>
        <taxon>rosids</taxon>
        <taxon>fabids</taxon>
        <taxon>Rosales</taxon>
        <taxon>Cannabaceae</taxon>
        <taxon>Parasponia</taxon>
    </lineage>
</organism>
<dbReference type="Proteomes" id="UP000237105">
    <property type="component" value="Unassembled WGS sequence"/>
</dbReference>
<protein>
    <submittedName>
        <fullName evidence="2">Uncharacterized protein</fullName>
    </submittedName>
</protein>
<keyword evidence="3" id="KW-1185">Reference proteome</keyword>
<keyword evidence="1" id="KW-0812">Transmembrane</keyword>
<feature type="transmembrane region" description="Helical" evidence="1">
    <location>
        <begin position="58"/>
        <end position="78"/>
    </location>
</feature>
<feature type="transmembrane region" description="Helical" evidence="1">
    <location>
        <begin position="90"/>
        <end position="110"/>
    </location>
</feature>